<dbReference type="InterPro" id="IPR052195">
    <property type="entry name" value="Bact_Alkyl/Aryl-Sulfatase"/>
</dbReference>
<feature type="domain" description="Metallo-beta-lactamase" evidence="6">
    <location>
        <begin position="127"/>
        <end position="348"/>
    </location>
</feature>
<evidence type="ECO:0000256" key="3">
    <source>
        <dbReference type="ARBA" id="ARBA00022833"/>
    </source>
</evidence>
<dbReference type="AlphaFoldDB" id="A0A3A8F2I1"/>
<evidence type="ECO:0000313" key="7">
    <source>
        <dbReference type="EMBL" id="RKG34913.1"/>
    </source>
</evidence>
<evidence type="ECO:0000259" key="6">
    <source>
        <dbReference type="SMART" id="SM00849"/>
    </source>
</evidence>
<dbReference type="InterPro" id="IPR029229">
    <property type="entry name" value="Alkyl_sulf_C"/>
</dbReference>
<dbReference type="Gene3D" id="3.60.15.30">
    <property type="entry name" value="Metallo-beta-lactamase domain"/>
    <property type="match status" value="1"/>
</dbReference>
<keyword evidence="8" id="KW-1185">Reference proteome</keyword>
<dbReference type="InterPro" id="IPR036866">
    <property type="entry name" value="RibonucZ/Hydroxyglut_hydro"/>
</dbReference>
<dbReference type="InterPro" id="IPR044097">
    <property type="entry name" value="Bds1/SdsA1_MBL-fold"/>
</dbReference>
<dbReference type="GO" id="GO:0018741">
    <property type="term" value="F:linear primary-alkylsulfatase activity"/>
    <property type="evidence" value="ECO:0007669"/>
    <property type="project" value="InterPro"/>
</dbReference>
<dbReference type="SUPFAM" id="SSF55718">
    <property type="entry name" value="SCP-like"/>
    <property type="match status" value="1"/>
</dbReference>
<dbReference type="Proteomes" id="UP000269001">
    <property type="component" value="Unassembled WGS sequence"/>
</dbReference>
<gene>
    <name evidence="7" type="ORF">D7V21_06055</name>
</gene>
<accession>A0A3A8F2I1</accession>
<dbReference type="FunFam" id="3.60.15.30:FF:000001">
    <property type="entry name" value="Alkyl/aryl-sulfatase BDS1"/>
    <property type="match status" value="1"/>
</dbReference>
<dbReference type="PANTHER" id="PTHR43223">
    <property type="entry name" value="ALKYL/ARYL-SULFATASE"/>
    <property type="match status" value="1"/>
</dbReference>
<dbReference type="SUPFAM" id="SSF56281">
    <property type="entry name" value="Metallo-hydrolase/oxidoreductase"/>
    <property type="match status" value="1"/>
</dbReference>
<keyword evidence="3" id="KW-0862">Zinc</keyword>
<name>A0A3A8F2I1_9GAMM</name>
<dbReference type="InterPro" id="IPR036527">
    <property type="entry name" value="SCP2_sterol-bd_dom_sf"/>
</dbReference>
<dbReference type="CDD" id="cd07710">
    <property type="entry name" value="arylsulfatase_Sdsa1-like_MBL-fold"/>
    <property type="match status" value="1"/>
</dbReference>
<keyword evidence="2 7" id="KW-0378">Hydrolase</keyword>
<sequence length="657" mass="73869">MQKKSNFYQKRILIISMIMSIISPLALAENFKVEKTTLNMQKQTSEKYDLTNTQELNNATRGFIAKPIGQIKDEQGNIVWDFESFNFVQGNAPDTVNPSLWRQAILNNQIGLFKVSDGIWQIRGFDLANITLIEGKTGWIVVDTLTSKETAEAAMKFARQHLGNKPVSAIIFTHSHIDHFGGALGVLSEEDVKKQHIPVIAPIGFMEEATSENLMVGPAMGRRANYMYGRSLPRNETGLVDNGLGKAVSTGHIGILEPNKLITQPVQPMTVDGVDFIFYNVPNSEAPAELTFYLPKQKAYGGAEILTHTLHNLYTLRGAKVRDTLKWVSYLDQSLEQAKDADVFFAQHHWPVWGNENIKQFITVQRDSYKYIHDQTVRMINAGLTGSEIAENLKLPPQLDQYLNVHGYYGTVKHNARAVYQYYMGWFDANPANLDNLPVQQAAQGYVELAGGQDKVIASAQKAYDQGNYRWAAELLKHVLYVNANNKQAKDLQTKVFTQLGYMSEASTWRNFYLTGAQELQTGTPKKGVTSLVLLDMLQHTPVERFLESMGASLNAERAQDVNLTMNLIFSDLNQVYEIKVNHAVMNFKEVKQPVANADVNLTLTKPFFLKMMTGQSGALDLMFSKDTQIQGNRLTLRKFFSLFDKANGTFPIVTRN</sequence>
<evidence type="ECO:0000256" key="1">
    <source>
        <dbReference type="ARBA" id="ARBA00022723"/>
    </source>
</evidence>
<dbReference type="InterPro" id="IPR001279">
    <property type="entry name" value="Metallo-B-lactamas"/>
</dbReference>
<dbReference type="Pfam" id="PF14864">
    <property type="entry name" value="Alkyl_sulf_C"/>
    <property type="match status" value="1"/>
</dbReference>
<dbReference type="Gene3D" id="3.30.1050.10">
    <property type="entry name" value="SCP2 sterol-binding domain"/>
    <property type="match status" value="1"/>
</dbReference>
<evidence type="ECO:0000256" key="4">
    <source>
        <dbReference type="ARBA" id="ARBA00033751"/>
    </source>
</evidence>
<organism evidence="7 8">
    <name type="scientific">Acinetobacter guerrae</name>
    <dbReference type="NCBI Taxonomy" id="1843371"/>
    <lineage>
        <taxon>Bacteria</taxon>
        <taxon>Pseudomonadati</taxon>
        <taxon>Pseudomonadota</taxon>
        <taxon>Gammaproteobacteria</taxon>
        <taxon>Moraxellales</taxon>
        <taxon>Moraxellaceae</taxon>
        <taxon>Acinetobacter</taxon>
    </lineage>
</organism>
<feature type="chain" id="PRO_5017415949" evidence="5">
    <location>
        <begin position="29"/>
        <end position="657"/>
    </location>
</feature>
<evidence type="ECO:0000256" key="5">
    <source>
        <dbReference type="SAM" id="SignalP"/>
    </source>
</evidence>
<evidence type="ECO:0000256" key="2">
    <source>
        <dbReference type="ARBA" id="ARBA00022801"/>
    </source>
</evidence>
<dbReference type="GO" id="GO:0046872">
    <property type="term" value="F:metal ion binding"/>
    <property type="evidence" value="ECO:0007669"/>
    <property type="project" value="UniProtKB-KW"/>
</dbReference>
<keyword evidence="1" id="KW-0479">Metal-binding</keyword>
<dbReference type="GO" id="GO:0018909">
    <property type="term" value="P:dodecyl sulfate metabolic process"/>
    <property type="evidence" value="ECO:0007669"/>
    <property type="project" value="InterPro"/>
</dbReference>
<feature type="signal peptide" evidence="5">
    <location>
        <begin position="1"/>
        <end position="28"/>
    </location>
</feature>
<comment type="caution">
    <text evidence="7">The sequence shown here is derived from an EMBL/GenBank/DDBJ whole genome shotgun (WGS) entry which is preliminary data.</text>
</comment>
<proteinExistence type="inferred from homology"/>
<dbReference type="Pfam" id="PF00753">
    <property type="entry name" value="Lactamase_B"/>
    <property type="match status" value="1"/>
</dbReference>
<comment type="similarity">
    <text evidence="4">Belongs to the metallo-beta-lactamase superfamily. Type III sulfatase family.</text>
</comment>
<dbReference type="Pfam" id="PF14863">
    <property type="entry name" value="Alkyl_sulf_dimr"/>
    <property type="match status" value="1"/>
</dbReference>
<dbReference type="SMART" id="SM00849">
    <property type="entry name" value="Lactamase_B"/>
    <property type="match status" value="1"/>
</dbReference>
<reference evidence="7 8" key="1">
    <citation type="submission" date="2018-09" db="EMBL/GenBank/DDBJ databases">
        <title>The draft genome of Acinetobacter spp. strains.</title>
        <authorList>
            <person name="Qin J."/>
            <person name="Feng Y."/>
            <person name="Zong Z."/>
        </authorList>
    </citation>
    <scope>NUCLEOTIDE SEQUENCE [LARGE SCALE GENOMIC DNA]</scope>
    <source>
        <strain evidence="7 8">WCHAc060096</strain>
    </source>
</reference>
<dbReference type="InterPro" id="IPR038536">
    <property type="entry name" value="Alkyl/aryl-sulf_dimr_sf"/>
</dbReference>
<dbReference type="EMBL" id="RAXU01000005">
    <property type="protein sequence ID" value="RKG34913.1"/>
    <property type="molecule type" value="Genomic_DNA"/>
</dbReference>
<dbReference type="Gene3D" id="1.25.40.880">
    <property type="entry name" value="Alkyl sulfatase, dimerisation domain"/>
    <property type="match status" value="1"/>
</dbReference>
<protein>
    <submittedName>
        <fullName evidence="7">MBL fold metallo-hydrolase</fullName>
    </submittedName>
</protein>
<dbReference type="PANTHER" id="PTHR43223:SF1">
    <property type="entry name" value="ALKYL_ARYL-SULFATASE BDS1"/>
    <property type="match status" value="1"/>
</dbReference>
<evidence type="ECO:0000313" key="8">
    <source>
        <dbReference type="Proteomes" id="UP000269001"/>
    </source>
</evidence>
<dbReference type="InterPro" id="IPR029228">
    <property type="entry name" value="Alkyl_sulf_dimr"/>
</dbReference>
<dbReference type="GO" id="GO:0046983">
    <property type="term" value="F:protein dimerization activity"/>
    <property type="evidence" value="ECO:0007669"/>
    <property type="project" value="InterPro"/>
</dbReference>
<keyword evidence="5" id="KW-0732">Signal</keyword>